<dbReference type="Pfam" id="PF12923">
    <property type="entry name" value="RRP7"/>
    <property type="match status" value="1"/>
</dbReference>
<evidence type="ECO:0000256" key="4">
    <source>
        <dbReference type="SAM" id="Phobius"/>
    </source>
</evidence>
<dbReference type="InterPro" id="IPR040446">
    <property type="entry name" value="RRP7"/>
</dbReference>
<feature type="coiled-coil region" evidence="2">
    <location>
        <begin position="213"/>
        <end position="243"/>
    </location>
</feature>
<evidence type="ECO:0000256" key="1">
    <source>
        <dbReference type="ARBA" id="ARBA00006110"/>
    </source>
</evidence>
<feature type="transmembrane region" description="Helical" evidence="4">
    <location>
        <begin position="394"/>
        <end position="416"/>
    </location>
</feature>
<proteinExistence type="inferred from homology"/>
<dbReference type="GO" id="GO:0000028">
    <property type="term" value="P:ribosomal small subunit assembly"/>
    <property type="evidence" value="ECO:0007669"/>
    <property type="project" value="TreeGrafter"/>
</dbReference>
<feature type="compositionally biased region" description="Low complexity" evidence="3">
    <location>
        <begin position="697"/>
        <end position="710"/>
    </location>
</feature>
<comment type="similarity">
    <text evidence="1">Belongs to the RRP7 family.</text>
</comment>
<feature type="region of interest" description="Disordered" evidence="3">
    <location>
        <begin position="489"/>
        <end position="508"/>
    </location>
</feature>
<dbReference type="InterPro" id="IPR024326">
    <property type="entry name" value="RRP7_C"/>
</dbReference>
<reference evidence="6 7" key="1">
    <citation type="submission" date="2019-07" db="EMBL/GenBank/DDBJ databases">
        <title>Genomes of Cafeteria roenbergensis.</title>
        <authorList>
            <person name="Fischer M.G."/>
            <person name="Hackl T."/>
            <person name="Roman M."/>
        </authorList>
    </citation>
    <scope>NUCLEOTIDE SEQUENCE [LARGE SCALE GENOMIC DNA]</scope>
    <source>
        <strain evidence="6 7">RCC970-E3</strain>
    </source>
</reference>
<keyword evidence="4" id="KW-1133">Transmembrane helix</keyword>
<gene>
    <name evidence="6" type="ORF">FNF28_07408</name>
</gene>
<keyword evidence="4" id="KW-0472">Membrane</keyword>
<feature type="transmembrane region" description="Helical" evidence="4">
    <location>
        <begin position="422"/>
        <end position="444"/>
    </location>
</feature>
<feature type="region of interest" description="Disordered" evidence="3">
    <location>
        <begin position="690"/>
        <end position="721"/>
    </location>
</feature>
<feature type="transmembrane region" description="Helical" evidence="4">
    <location>
        <begin position="282"/>
        <end position="303"/>
    </location>
</feature>
<keyword evidence="4" id="KW-0812">Transmembrane</keyword>
<dbReference type="EMBL" id="VLTL01000255">
    <property type="protein sequence ID" value="KAA0148857.1"/>
    <property type="molecule type" value="Genomic_DNA"/>
</dbReference>
<feature type="compositionally biased region" description="Basic and acidic residues" evidence="3">
    <location>
        <begin position="489"/>
        <end position="502"/>
    </location>
</feature>
<feature type="transmembrane region" description="Helical" evidence="4">
    <location>
        <begin position="358"/>
        <end position="382"/>
    </location>
</feature>
<dbReference type="GO" id="GO:0034456">
    <property type="term" value="C:UTP-C complex"/>
    <property type="evidence" value="ECO:0007669"/>
    <property type="project" value="TreeGrafter"/>
</dbReference>
<evidence type="ECO:0000313" key="7">
    <source>
        <dbReference type="Proteomes" id="UP000324907"/>
    </source>
</evidence>
<evidence type="ECO:0000256" key="3">
    <source>
        <dbReference type="SAM" id="MobiDB-lite"/>
    </source>
</evidence>
<dbReference type="PANTHER" id="PTHR13191">
    <property type="entry name" value="RIBOSOMAL RNA PROCESSING PROTEIN 7-RELATED"/>
    <property type="match status" value="1"/>
</dbReference>
<dbReference type="PANTHER" id="PTHR13191:SF0">
    <property type="entry name" value="RIBOSOMAL RNA-PROCESSING PROTEIN 7 HOMOLOG A-RELATED"/>
    <property type="match status" value="1"/>
</dbReference>
<evidence type="ECO:0000313" key="6">
    <source>
        <dbReference type="EMBL" id="KAA0148857.1"/>
    </source>
</evidence>
<name>A0A5A8C869_CAFRO</name>
<dbReference type="AlphaFoldDB" id="A0A5A8C869"/>
<feature type="region of interest" description="Disordered" evidence="3">
    <location>
        <begin position="548"/>
        <end position="586"/>
    </location>
</feature>
<dbReference type="Proteomes" id="UP000324907">
    <property type="component" value="Unassembled WGS sequence"/>
</dbReference>
<accession>A0A5A8C869</accession>
<feature type="compositionally biased region" description="Polar residues" evidence="3">
    <location>
        <begin position="563"/>
        <end position="572"/>
    </location>
</feature>
<comment type="caution">
    <text evidence="6">The sequence shown here is derived from an EMBL/GenBank/DDBJ whole genome shotgun (WGS) entry which is preliminary data.</text>
</comment>
<dbReference type="CDD" id="cd12951">
    <property type="entry name" value="RRP7_Rrp7A"/>
    <property type="match status" value="1"/>
</dbReference>
<evidence type="ECO:0000256" key="2">
    <source>
        <dbReference type="SAM" id="Coils"/>
    </source>
</evidence>
<protein>
    <recommendedName>
        <fullName evidence="5">Ribosomal RNA-processing protein 7 C-terminal domain-containing protein</fullName>
    </recommendedName>
</protein>
<evidence type="ECO:0000259" key="5">
    <source>
        <dbReference type="Pfam" id="PF12923"/>
    </source>
</evidence>
<feature type="domain" description="Ribosomal RNA-processing protein 7 C-terminal" evidence="5">
    <location>
        <begin position="122"/>
        <end position="248"/>
    </location>
</feature>
<keyword evidence="2" id="KW-0175">Coiled coil</keyword>
<sequence length="721" mass="74541">MVPLDSFRHAMLRVPGGELVDAFVADGGLGAKDGRAVLVVFDSVASESDILSAISGCGEVASARTAPLPVAEGVSDWAALLVVFEEDGALERVAKAGKPPAQAGEDGALVGMAKWVAEAEALLPKPTTLAGEVDGAMAAFEADEKEVERQRKEMLGRPDADGFVTVMAGIKSKGAGKTARAGMAGPDAWGYVSENRRAKNRRGATEAKDFYSFQKREKQINELEELRKKFDADKERVQKMRESRVFRPGTVGPIGIHPSTGAPIIMACGCVRSKPKRRRLRCGSTLSGVVLAGTCLALVNLVLATVEGVLGAEAEAQRAEAQRSGVAARLEAQGLQSSSTSSALAAVLGAFGADAWQMAVAMAVLTGSLAVLAVPLTVTALVRKSRRLTRVAQVFAALTTALTLLVILGLGAAGHLATRDNAALSALYIVQGVLVTVTLGNVAMRLQGLAGEASFWLFAKTHAIDLNTEVMLELERRREEEEERIRKALADAEDDLHDKHDDNDGDDEDTKAMAAFLATPAKAGAAGTGASTPAPTGAASALLRAMGRPGQQTGSAAGDASAPTLSEPQSAKATEGRGADPASSYGAAAGAGGGEAYGFGQGGGYPAASEPVGAHWRGDGSYVDEQGGVTDAYGGYTWPDGAGYTDASGYFYAADGAGGYLQYPTEPPEWSQAYQQQAAAASTSMAPKRITLSTPGAGQTTAAERAAATADEQPPARFPLF</sequence>
<dbReference type="GO" id="GO:0006364">
    <property type="term" value="P:rRNA processing"/>
    <property type="evidence" value="ECO:0007669"/>
    <property type="project" value="TreeGrafter"/>
</dbReference>
<dbReference type="GO" id="GO:0032545">
    <property type="term" value="C:CURI complex"/>
    <property type="evidence" value="ECO:0007669"/>
    <property type="project" value="TreeGrafter"/>
</dbReference>
<organism evidence="6 7">
    <name type="scientific">Cafeteria roenbergensis</name>
    <name type="common">Marine flagellate</name>
    <dbReference type="NCBI Taxonomy" id="33653"/>
    <lineage>
        <taxon>Eukaryota</taxon>
        <taxon>Sar</taxon>
        <taxon>Stramenopiles</taxon>
        <taxon>Bigyra</taxon>
        <taxon>Opalozoa</taxon>
        <taxon>Bicosoecida</taxon>
        <taxon>Cafeteriaceae</taxon>
        <taxon>Cafeteria</taxon>
    </lineage>
</organism>
<dbReference type="Gene3D" id="6.10.250.1770">
    <property type="match status" value="1"/>
</dbReference>